<proteinExistence type="predicted"/>
<accession>A0A9W6FT96</accession>
<keyword evidence="3" id="KW-1185">Reference proteome</keyword>
<evidence type="ECO:0000313" key="3">
    <source>
        <dbReference type="Proteomes" id="UP001144372"/>
    </source>
</evidence>
<dbReference type="Proteomes" id="UP001144372">
    <property type="component" value="Unassembled WGS sequence"/>
</dbReference>
<feature type="region of interest" description="Disordered" evidence="1">
    <location>
        <begin position="1"/>
        <end position="29"/>
    </location>
</feature>
<organism evidence="2 3">
    <name type="scientific">Desulforhabdus amnigena</name>
    <dbReference type="NCBI Taxonomy" id="40218"/>
    <lineage>
        <taxon>Bacteria</taxon>
        <taxon>Pseudomonadati</taxon>
        <taxon>Thermodesulfobacteriota</taxon>
        <taxon>Syntrophobacteria</taxon>
        <taxon>Syntrophobacterales</taxon>
        <taxon>Syntrophobacteraceae</taxon>
        <taxon>Desulforhabdus</taxon>
    </lineage>
</organism>
<dbReference type="AlphaFoldDB" id="A0A9W6FT96"/>
<evidence type="ECO:0000313" key="2">
    <source>
        <dbReference type="EMBL" id="GLI32691.1"/>
    </source>
</evidence>
<gene>
    <name evidence="2" type="ORF">DAMNIGENAA_01240</name>
</gene>
<protein>
    <submittedName>
        <fullName evidence="2">Uncharacterized protein</fullName>
    </submittedName>
</protein>
<dbReference type="EMBL" id="BSDR01000001">
    <property type="protein sequence ID" value="GLI32691.1"/>
    <property type="molecule type" value="Genomic_DNA"/>
</dbReference>
<comment type="caution">
    <text evidence="2">The sequence shown here is derived from an EMBL/GenBank/DDBJ whole genome shotgun (WGS) entry which is preliminary data.</text>
</comment>
<name>A0A9W6FT96_9BACT</name>
<evidence type="ECO:0000256" key="1">
    <source>
        <dbReference type="SAM" id="MobiDB-lite"/>
    </source>
</evidence>
<sequence>MNGSETQDGLSLGCGVQDIPKPTYKPRRKKAVKSTLLEKGLQQGNGQLESSFHVAEKFRSYG</sequence>
<reference evidence="2" key="1">
    <citation type="submission" date="2022-12" db="EMBL/GenBank/DDBJ databases">
        <title>Reference genome sequencing for broad-spectrum identification of bacterial and archaeal isolates by mass spectrometry.</title>
        <authorList>
            <person name="Sekiguchi Y."/>
            <person name="Tourlousse D.M."/>
        </authorList>
    </citation>
    <scope>NUCLEOTIDE SEQUENCE</scope>
    <source>
        <strain evidence="2">ASRB1</strain>
    </source>
</reference>